<evidence type="ECO:0000256" key="1">
    <source>
        <dbReference type="ARBA" id="ARBA00023002"/>
    </source>
</evidence>
<dbReference type="SUPFAM" id="SSF54373">
    <property type="entry name" value="FAD-linked reductases, C-terminal domain"/>
    <property type="match status" value="1"/>
</dbReference>
<sequence>MGKIEVFCNSVLKWGFAMVDVTVMGAGAFGLSVAWACVKRGASVRVVDPNGVAAGASGGLVGALAPHTPENWNDKKAFQFESLIMAESFWAEVEHISGLPSGYGRLGRLQPIADERALNLAKSRAETAVPLWQGKAEWRIVNQDDFGDWSPESPTGLVVYDTLSARIHPRQSCHALADALRKKGVEICTEAKPEGAVVWATGWRGLIEVSDQMGRMVGNGVKGQAALFQLDRKGLPQLFADALHIIPHADGTVAVGSTSERDFDTPDQTDTQLDDVIDRAINAMPALADAEVLERWAGVRPRAKSRAPMLGAHPTRTGEFIANGGFKIGFGMAPKIGECMADLVLSGQDTTPDAFKPEASL</sequence>
<organism evidence="3 4">
    <name type="scientific">Cognatishimia activa</name>
    <dbReference type="NCBI Taxonomy" id="1715691"/>
    <lineage>
        <taxon>Bacteria</taxon>
        <taxon>Pseudomonadati</taxon>
        <taxon>Pseudomonadota</taxon>
        <taxon>Alphaproteobacteria</taxon>
        <taxon>Rhodobacterales</taxon>
        <taxon>Paracoccaceae</taxon>
        <taxon>Cognatishimia</taxon>
    </lineage>
</organism>
<evidence type="ECO:0000313" key="4">
    <source>
        <dbReference type="Proteomes" id="UP000051184"/>
    </source>
</evidence>
<dbReference type="Gene3D" id="3.30.9.10">
    <property type="entry name" value="D-Amino Acid Oxidase, subunit A, domain 2"/>
    <property type="match status" value="2"/>
</dbReference>
<dbReference type="Pfam" id="PF01266">
    <property type="entry name" value="DAO"/>
    <property type="match status" value="1"/>
</dbReference>
<dbReference type="SUPFAM" id="SSF51971">
    <property type="entry name" value="Nucleotide-binding domain"/>
    <property type="match status" value="1"/>
</dbReference>
<reference evidence="4" key="1">
    <citation type="submission" date="2015-09" db="EMBL/GenBank/DDBJ databases">
        <authorList>
            <person name="Rodrigo-Torres Lidia"/>
            <person name="Arahal R.David."/>
        </authorList>
    </citation>
    <scope>NUCLEOTIDE SEQUENCE [LARGE SCALE GENOMIC DNA]</scope>
    <source>
        <strain evidence="4">CECT 5114</strain>
    </source>
</reference>
<keyword evidence="4" id="KW-1185">Reference proteome</keyword>
<dbReference type="GO" id="GO:0043799">
    <property type="term" value="F:glycine oxidase activity"/>
    <property type="evidence" value="ECO:0007669"/>
    <property type="project" value="UniProtKB-EC"/>
</dbReference>
<dbReference type="STRING" id="1715691.TA5113_00739"/>
<dbReference type="PANTHER" id="PTHR13847:SF289">
    <property type="entry name" value="GLYCINE OXIDASE"/>
    <property type="match status" value="1"/>
</dbReference>
<proteinExistence type="predicted"/>
<accession>A0A0P1IL65</accession>
<evidence type="ECO:0000313" key="3">
    <source>
        <dbReference type="EMBL" id="CUK24331.1"/>
    </source>
</evidence>
<dbReference type="Proteomes" id="UP000051184">
    <property type="component" value="Unassembled WGS sequence"/>
</dbReference>
<dbReference type="Gene3D" id="3.50.50.60">
    <property type="entry name" value="FAD/NAD(P)-binding domain"/>
    <property type="match status" value="2"/>
</dbReference>
<dbReference type="InterPro" id="IPR006076">
    <property type="entry name" value="FAD-dep_OxRdtase"/>
</dbReference>
<dbReference type="AlphaFoldDB" id="A0A0P1IL65"/>
<dbReference type="EMBL" id="CYUE01000002">
    <property type="protein sequence ID" value="CUK24331.1"/>
    <property type="molecule type" value="Genomic_DNA"/>
</dbReference>
<name>A0A0P1IL65_9RHOB</name>
<feature type="domain" description="FAD dependent oxidoreductase" evidence="2">
    <location>
        <begin position="20"/>
        <end position="343"/>
    </location>
</feature>
<dbReference type="GO" id="GO:0005737">
    <property type="term" value="C:cytoplasm"/>
    <property type="evidence" value="ECO:0007669"/>
    <property type="project" value="TreeGrafter"/>
</dbReference>
<dbReference type="InterPro" id="IPR036188">
    <property type="entry name" value="FAD/NAD-bd_sf"/>
</dbReference>
<evidence type="ECO:0000259" key="2">
    <source>
        <dbReference type="Pfam" id="PF01266"/>
    </source>
</evidence>
<keyword evidence="1 3" id="KW-0560">Oxidoreductase</keyword>
<gene>
    <name evidence="3" type="primary">thiO_1</name>
    <name evidence="3" type="ORF">TA5114_00114</name>
</gene>
<dbReference type="EC" id="1.4.3.19" evidence="3"/>
<protein>
    <submittedName>
        <fullName evidence="3">Glycine oxidase</fullName>
        <ecNumber evidence="3">1.4.3.19</ecNumber>
    </submittedName>
</protein>
<dbReference type="PANTHER" id="PTHR13847">
    <property type="entry name" value="SARCOSINE DEHYDROGENASE-RELATED"/>
    <property type="match status" value="1"/>
</dbReference>